<evidence type="ECO:0000313" key="2">
    <source>
        <dbReference type="EMBL" id="KAJ5330800.1"/>
    </source>
</evidence>
<reference evidence="2" key="2">
    <citation type="journal article" date="2023" name="IMA Fungus">
        <title>Comparative genomic study of the Penicillium genus elucidates a diverse pangenome and 15 lateral gene transfer events.</title>
        <authorList>
            <person name="Petersen C."/>
            <person name="Sorensen T."/>
            <person name="Nielsen M.R."/>
            <person name="Sondergaard T.E."/>
            <person name="Sorensen J.L."/>
            <person name="Fitzpatrick D.A."/>
            <person name="Frisvad J.C."/>
            <person name="Nielsen K.L."/>
        </authorList>
    </citation>
    <scope>NUCLEOTIDE SEQUENCE</scope>
    <source>
        <strain evidence="2">IBT 21472</strain>
    </source>
</reference>
<reference evidence="2" key="1">
    <citation type="submission" date="2022-12" db="EMBL/GenBank/DDBJ databases">
        <authorList>
            <person name="Petersen C."/>
        </authorList>
    </citation>
    <scope>NUCLEOTIDE SEQUENCE</scope>
    <source>
        <strain evidence="2">IBT 21472</strain>
    </source>
</reference>
<feature type="region of interest" description="Disordered" evidence="1">
    <location>
        <begin position="1"/>
        <end position="23"/>
    </location>
</feature>
<accession>A0A9W9UE27</accession>
<dbReference type="Proteomes" id="UP001147746">
    <property type="component" value="Unassembled WGS sequence"/>
</dbReference>
<comment type="caution">
    <text evidence="2">The sequence shown here is derived from an EMBL/GenBank/DDBJ whole genome shotgun (WGS) entry which is preliminary data.</text>
</comment>
<sequence>MSSTLGEQTIPEAKLGHSSTPSEPRCAEYYEIAQPEGRAIANDSFCLPFVSLQPKLSFQINQCTFWNKNSVFPIFNIWRPGYFGISLPELGSDPVKFKRKNDFIVTGREDDMEACKTSNTDAIPFSTEGLVAGINVHPPPGYVFLPNGERWNWTEIDREYYQFKPEDDSRNQNVPWRALIWQFGSSLEASNGVPADLPFALNRDTRICRVREFGSVSNPLMAGGPVAVMNRDGFVFLNGVGPKMAELQTEDNRALILMSGLAIVQYEGWLAER</sequence>
<protein>
    <submittedName>
        <fullName evidence="2">Uncharacterized protein</fullName>
    </submittedName>
</protein>
<organism evidence="2 3">
    <name type="scientific">Penicillium atrosanguineum</name>
    <dbReference type="NCBI Taxonomy" id="1132637"/>
    <lineage>
        <taxon>Eukaryota</taxon>
        <taxon>Fungi</taxon>
        <taxon>Dikarya</taxon>
        <taxon>Ascomycota</taxon>
        <taxon>Pezizomycotina</taxon>
        <taxon>Eurotiomycetes</taxon>
        <taxon>Eurotiomycetidae</taxon>
        <taxon>Eurotiales</taxon>
        <taxon>Aspergillaceae</taxon>
        <taxon>Penicillium</taxon>
    </lineage>
</organism>
<dbReference type="AlphaFoldDB" id="A0A9W9UE27"/>
<name>A0A9W9UE27_9EURO</name>
<keyword evidence="3" id="KW-1185">Reference proteome</keyword>
<evidence type="ECO:0000313" key="3">
    <source>
        <dbReference type="Proteomes" id="UP001147746"/>
    </source>
</evidence>
<gene>
    <name evidence="2" type="ORF">N7476_000583</name>
</gene>
<evidence type="ECO:0000256" key="1">
    <source>
        <dbReference type="SAM" id="MobiDB-lite"/>
    </source>
</evidence>
<proteinExistence type="predicted"/>
<dbReference type="EMBL" id="JAPZBO010000001">
    <property type="protein sequence ID" value="KAJ5330800.1"/>
    <property type="molecule type" value="Genomic_DNA"/>
</dbReference>